<reference evidence="1" key="1">
    <citation type="submission" date="2021-11" db="EMBL/GenBank/DDBJ databases">
        <authorList>
            <person name="Qingchun L."/>
            <person name="Dong Z."/>
            <person name="Zongwei Q."/>
            <person name="Jia Z."/>
            <person name="Duotao L."/>
        </authorList>
    </citation>
    <scope>NUCLEOTIDE SEQUENCE</scope>
    <source>
        <strain evidence="1">WLY-B-L2</strain>
    </source>
</reference>
<comment type="caution">
    <text evidence="1">The sequence shown here is derived from an EMBL/GenBank/DDBJ whole genome shotgun (WGS) entry which is preliminary data.</text>
</comment>
<evidence type="ECO:0000313" key="1">
    <source>
        <dbReference type="EMBL" id="MCC9295966.1"/>
    </source>
</evidence>
<dbReference type="Proteomes" id="UP001165422">
    <property type="component" value="Unassembled WGS sequence"/>
</dbReference>
<gene>
    <name evidence="1" type="ORF">LN736_13960</name>
</gene>
<name>A0ABS8N8I9_9CLOT</name>
<dbReference type="EMBL" id="JAJJPB010000021">
    <property type="protein sequence ID" value="MCC9295966.1"/>
    <property type="molecule type" value="Genomic_DNA"/>
</dbReference>
<organism evidence="1 2">
    <name type="scientific">Clostridium aromativorans</name>
    <dbReference type="NCBI Taxonomy" id="2836848"/>
    <lineage>
        <taxon>Bacteria</taxon>
        <taxon>Bacillati</taxon>
        <taxon>Bacillota</taxon>
        <taxon>Clostridia</taxon>
        <taxon>Eubacteriales</taxon>
        <taxon>Clostridiaceae</taxon>
        <taxon>Clostridium</taxon>
    </lineage>
</organism>
<protein>
    <submittedName>
        <fullName evidence="1">Bacteriophage abortive infection AbiH family protein</fullName>
    </submittedName>
</protein>
<evidence type="ECO:0000313" key="2">
    <source>
        <dbReference type="Proteomes" id="UP001165422"/>
    </source>
</evidence>
<sequence>MDRNYNSVLIGNGLDIQVGGDDYLNKWIIVRLLAKAKMGKYNMLFQDSQDRKPLITGDEIIELFSNMIEIANKARKNECKDLAETYGDKDLIDALKDFGQNYTCEIRSIEEIGMEDWLLILLLSLIKQEDILDQYESIKQGFERMIFDAIYCKGSIQKLHCKMNKLSKIYFSNFDNIFTLNYDNTIEKLTNRTVFHLHGDFKTKNHSENPQNAYGYLRVQKGQNIWFPPQFKHCNCSAILDFSGNRKYNYATNMTKAFLEFENLKEKVKKNEVELKNILEKLPTEQRELVNIGIEKNLYCGYNYHFQDFEQMTGTLTIIGLAPQNDSHIFSCINKSNINSVVFYHYFGAKNDDEIEAEIKTMSLPINKPYVIENVKVIWDEIGVFRPNKKNYGLSETQLKLLNALCPQKPIAINDILWQLNSIPTFTRRAILEMMTFEISKSKYHTTPKTGKEFFKRFIEFGKTLEVAAISPQSLYYIYITGLQSNNKVRHSKNKKRKRKK</sequence>
<keyword evidence="2" id="KW-1185">Reference proteome</keyword>
<proteinExistence type="predicted"/>
<dbReference type="RefSeq" id="WP_229981762.1">
    <property type="nucleotide sequence ID" value="NZ_JAJJPB010000021.1"/>
</dbReference>
<accession>A0ABS8N8I9</accession>